<dbReference type="PROSITE" id="PS50928">
    <property type="entry name" value="ABC_TM1"/>
    <property type="match status" value="1"/>
</dbReference>
<feature type="transmembrane region" description="Helical" evidence="7">
    <location>
        <begin position="224"/>
        <end position="243"/>
    </location>
</feature>
<dbReference type="Pfam" id="PF00528">
    <property type="entry name" value="BPD_transp_1"/>
    <property type="match status" value="1"/>
</dbReference>
<keyword evidence="6 7" id="KW-0472">Membrane</keyword>
<dbReference type="PANTHER" id="PTHR43005:SF2">
    <property type="entry name" value="INTEGRAL MEMBRANE SUGAR TRANSPORT PROTEIN"/>
    <property type="match status" value="1"/>
</dbReference>
<feature type="transmembrane region" description="Helical" evidence="7">
    <location>
        <begin position="179"/>
        <end position="203"/>
    </location>
</feature>
<evidence type="ECO:0000256" key="7">
    <source>
        <dbReference type="RuleBase" id="RU363032"/>
    </source>
</evidence>
<dbReference type="EMBL" id="PXYX01000037">
    <property type="protein sequence ID" value="PSR25041.1"/>
    <property type="molecule type" value="Genomic_DNA"/>
</dbReference>
<comment type="subcellular location">
    <subcellularLocation>
        <location evidence="1 7">Cell membrane</location>
        <topology evidence="1 7">Multi-pass membrane protein</topology>
    </subcellularLocation>
</comment>
<feature type="domain" description="ABC transmembrane type-1" evidence="8">
    <location>
        <begin position="91"/>
        <end position="305"/>
    </location>
</feature>
<protein>
    <submittedName>
        <fullName evidence="9">Sugar ABC transporter permease</fullName>
    </submittedName>
</protein>
<evidence type="ECO:0000256" key="6">
    <source>
        <dbReference type="ARBA" id="ARBA00023136"/>
    </source>
</evidence>
<evidence type="ECO:0000313" key="9">
    <source>
        <dbReference type="EMBL" id="PSR25041.1"/>
    </source>
</evidence>
<organism evidence="9 10">
    <name type="scientific">Sulfobacillus thermosulfidooxidans</name>
    <dbReference type="NCBI Taxonomy" id="28034"/>
    <lineage>
        <taxon>Bacteria</taxon>
        <taxon>Bacillati</taxon>
        <taxon>Bacillota</taxon>
        <taxon>Clostridia</taxon>
        <taxon>Eubacteriales</taxon>
        <taxon>Clostridiales Family XVII. Incertae Sedis</taxon>
        <taxon>Sulfobacillus</taxon>
    </lineage>
</organism>
<feature type="transmembrane region" description="Helical" evidence="7">
    <location>
        <begin position="284"/>
        <end position="306"/>
    </location>
</feature>
<feature type="transmembrane region" description="Helical" evidence="7">
    <location>
        <begin position="31"/>
        <end position="52"/>
    </location>
</feature>
<dbReference type="SUPFAM" id="SSF161098">
    <property type="entry name" value="MetI-like"/>
    <property type="match status" value="1"/>
</dbReference>
<dbReference type="GO" id="GO:0005886">
    <property type="term" value="C:plasma membrane"/>
    <property type="evidence" value="ECO:0007669"/>
    <property type="project" value="UniProtKB-SubCell"/>
</dbReference>
<evidence type="ECO:0000256" key="1">
    <source>
        <dbReference type="ARBA" id="ARBA00004651"/>
    </source>
</evidence>
<dbReference type="Gene3D" id="1.10.3720.10">
    <property type="entry name" value="MetI-like"/>
    <property type="match status" value="1"/>
</dbReference>
<dbReference type="InterPro" id="IPR000515">
    <property type="entry name" value="MetI-like"/>
</dbReference>
<keyword evidence="2 7" id="KW-0813">Transport</keyword>
<gene>
    <name evidence="9" type="ORF">C7B47_13245</name>
</gene>
<dbReference type="Proteomes" id="UP000242705">
    <property type="component" value="Unassembled WGS sequence"/>
</dbReference>
<sequence length="317" mass="35214">MVMAAKVAVKPEPHLPKSRAKTSYLAKRRRVGYLLVLPAVLALALIAIYPLLYNLVLSTRFDVLTEPGTQHFIGFQNYQQLLSDPNFWGDLLRTGIFVVISVTLEFIAGMILALVVHRKFKARGLVRASILIPWAIPTAVSALLWKMFFDTRSGFVDFALGALHLPGSQLVWFNSPTLAWVPIILSDMWKNTPFIALLLLAGLQTIPQEIYESAKIDGASSWQAFWALTLPLLRPAILVALIFRTLSAMLVFDTVFVMTGGGPGQSTEVIAYYDWYKYMVSLNFGFGAAVAVVISLLALLLAAFYVRILRQRGGFMT</sequence>
<dbReference type="PANTHER" id="PTHR43005">
    <property type="entry name" value="BLR7065 PROTEIN"/>
    <property type="match status" value="1"/>
</dbReference>
<accession>A0A2T2WS29</accession>
<keyword evidence="5 7" id="KW-1133">Transmembrane helix</keyword>
<dbReference type="InterPro" id="IPR035906">
    <property type="entry name" value="MetI-like_sf"/>
</dbReference>
<comment type="caution">
    <text evidence="9">The sequence shown here is derived from an EMBL/GenBank/DDBJ whole genome shotgun (WGS) entry which is preliminary data.</text>
</comment>
<keyword evidence="3" id="KW-1003">Cell membrane</keyword>
<proteinExistence type="inferred from homology"/>
<feature type="transmembrane region" description="Helical" evidence="7">
    <location>
        <begin position="91"/>
        <end position="116"/>
    </location>
</feature>
<evidence type="ECO:0000256" key="4">
    <source>
        <dbReference type="ARBA" id="ARBA00022692"/>
    </source>
</evidence>
<dbReference type="AlphaFoldDB" id="A0A2T2WS29"/>
<evidence type="ECO:0000256" key="5">
    <source>
        <dbReference type="ARBA" id="ARBA00022989"/>
    </source>
</evidence>
<evidence type="ECO:0000259" key="8">
    <source>
        <dbReference type="PROSITE" id="PS50928"/>
    </source>
</evidence>
<name>A0A2T2WS29_SULTH</name>
<evidence type="ECO:0000256" key="2">
    <source>
        <dbReference type="ARBA" id="ARBA00022448"/>
    </source>
</evidence>
<evidence type="ECO:0000313" key="10">
    <source>
        <dbReference type="Proteomes" id="UP000242705"/>
    </source>
</evidence>
<dbReference type="GO" id="GO:0055085">
    <property type="term" value="P:transmembrane transport"/>
    <property type="evidence" value="ECO:0007669"/>
    <property type="project" value="InterPro"/>
</dbReference>
<comment type="similarity">
    <text evidence="7">Belongs to the binding-protein-dependent transport system permease family.</text>
</comment>
<evidence type="ECO:0000256" key="3">
    <source>
        <dbReference type="ARBA" id="ARBA00022475"/>
    </source>
</evidence>
<dbReference type="CDD" id="cd06261">
    <property type="entry name" value="TM_PBP2"/>
    <property type="match status" value="1"/>
</dbReference>
<keyword evidence="4 7" id="KW-0812">Transmembrane</keyword>
<reference evidence="9 10" key="1">
    <citation type="journal article" date="2014" name="BMC Genomics">
        <title>Comparison of environmental and isolate Sulfobacillus genomes reveals diverse carbon, sulfur, nitrogen, and hydrogen metabolisms.</title>
        <authorList>
            <person name="Justice N.B."/>
            <person name="Norman A."/>
            <person name="Brown C.T."/>
            <person name="Singh A."/>
            <person name="Thomas B.C."/>
            <person name="Banfield J.F."/>
        </authorList>
    </citation>
    <scope>NUCLEOTIDE SEQUENCE [LARGE SCALE GENOMIC DNA]</scope>
    <source>
        <strain evidence="9">AMDSBA5</strain>
    </source>
</reference>
<feature type="transmembrane region" description="Helical" evidence="7">
    <location>
        <begin position="128"/>
        <end position="148"/>
    </location>
</feature>